<comment type="caution">
    <text evidence="15">The sequence shown here is derived from an EMBL/GenBank/DDBJ whole genome shotgun (WGS) entry which is preliminary data.</text>
</comment>
<feature type="region of interest" description="Disordered" evidence="13">
    <location>
        <begin position="141"/>
        <end position="160"/>
    </location>
</feature>
<keyword evidence="5 12" id="KW-1133">Transmembrane helix</keyword>
<keyword evidence="4" id="KW-0677">Repeat</keyword>
<dbReference type="Pfam" id="PF00654">
    <property type="entry name" value="Voltage_CLC"/>
    <property type="match status" value="2"/>
</dbReference>
<dbReference type="VEuPathDB" id="TriTrypDB:LdBPK_323570.1"/>
<evidence type="ECO:0000256" key="1">
    <source>
        <dbReference type="ARBA" id="ARBA00004141"/>
    </source>
</evidence>
<feature type="domain" description="CBS" evidence="14">
    <location>
        <begin position="1438"/>
        <end position="1500"/>
    </location>
</feature>
<proteinExistence type="inferred from homology"/>
<reference evidence="16" key="1">
    <citation type="submission" date="2019-02" db="EMBL/GenBank/DDBJ databases">
        <title>FDA dAtabase for Regulatory Grade micrObial Sequences (FDA-ARGOS): Supporting development and validation of Infectious Disease Dx tests.</title>
        <authorList>
            <person name="Duncan R."/>
            <person name="Fisher C."/>
            <person name="Tallon L."/>
            <person name="Sadzewicz L."/>
            <person name="Sengamalay N."/>
            <person name="Ott S."/>
            <person name="Godinez A."/>
            <person name="Nagaraj S."/>
            <person name="Vavikolanu K."/>
            <person name="Vyas G."/>
            <person name="Nadendla S."/>
            <person name="Aluvathingal J."/>
            <person name="Sichtig H."/>
        </authorList>
    </citation>
    <scope>NUCLEOTIDE SEQUENCE [LARGE SCALE GENOMIC DNA]</scope>
    <source>
        <strain evidence="16">FDAARGOS_360</strain>
    </source>
</reference>
<feature type="compositionally biased region" description="Low complexity" evidence="13">
    <location>
        <begin position="818"/>
        <end position="829"/>
    </location>
</feature>
<dbReference type="InterPro" id="IPR001807">
    <property type="entry name" value="ClC"/>
</dbReference>
<evidence type="ECO:0000256" key="6">
    <source>
        <dbReference type="ARBA" id="ARBA00023065"/>
    </source>
</evidence>
<feature type="transmembrane region" description="Helical" evidence="12">
    <location>
        <begin position="1293"/>
        <end position="1311"/>
    </location>
</feature>
<dbReference type="PROSITE" id="PS51371">
    <property type="entry name" value="CBS"/>
    <property type="match status" value="1"/>
</dbReference>
<keyword evidence="9 12" id="KW-0868">Chloride</keyword>
<dbReference type="VEuPathDB" id="TriTrypDB:LdCL_320041600"/>
<evidence type="ECO:0000313" key="15">
    <source>
        <dbReference type="EMBL" id="TPP47356.1"/>
    </source>
</evidence>
<dbReference type="PANTHER" id="PTHR11689:SF159">
    <property type="entry name" value="CHLORIDE CHANNEL PROTEIN"/>
    <property type="match status" value="1"/>
</dbReference>
<dbReference type="GO" id="GO:0004414">
    <property type="term" value="F:homoserine O-acetyltransferase activity"/>
    <property type="evidence" value="ECO:0007669"/>
    <property type="project" value="UniProtKB-EC"/>
</dbReference>
<dbReference type="Proteomes" id="UP000318821">
    <property type="component" value="Unassembled WGS sequence"/>
</dbReference>
<feature type="region of interest" description="Disordered" evidence="13">
    <location>
        <begin position="818"/>
        <end position="837"/>
    </location>
</feature>
<comment type="caution">
    <text evidence="12">Lacks conserved residue(s) required for the propagation of feature annotation.</text>
</comment>
<dbReference type="GO" id="GO:0016020">
    <property type="term" value="C:membrane"/>
    <property type="evidence" value="ECO:0007669"/>
    <property type="project" value="UniProtKB-SubCell"/>
</dbReference>
<dbReference type="VEuPathDB" id="TriTrypDB:LDHU3_32.4500"/>
<keyword evidence="8 12" id="KW-0472">Membrane</keyword>
<feature type="compositionally biased region" description="Low complexity" evidence="13">
    <location>
        <begin position="185"/>
        <end position="198"/>
    </location>
</feature>
<dbReference type="InterPro" id="IPR002921">
    <property type="entry name" value="Fungal_lipase-type"/>
</dbReference>
<feature type="compositionally biased region" description="Pro residues" evidence="13">
    <location>
        <begin position="150"/>
        <end position="159"/>
    </location>
</feature>
<dbReference type="SUPFAM" id="SSF53474">
    <property type="entry name" value="alpha/beta-Hydrolases"/>
    <property type="match status" value="1"/>
</dbReference>
<dbReference type="GO" id="GO:0006629">
    <property type="term" value="P:lipid metabolic process"/>
    <property type="evidence" value="ECO:0007669"/>
    <property type="project" value="InterPro"/>
</dbReference>
<name>A0A504XEI6_LEIDO</name>
<evidence type="ECO:0000256" key="5">
    <source>
        <dbReference type="ARBA" id="ARBA00022989"/>
    </source>
</evidence>
<feature type="transmembrane region" description="Helical" evidence="12">
    <location>
        <begin position="1131"/>
        <end position="1161"/>
    </location>
</feature>
<evidence type="ECO:0000256" key="7">
    <source>
        <dbReference type="ARBA" id="ARBA00023122"/>
    </source>
</evidence>
<dbReference type="Pfam" id="PF00571">
    <property type="entry name" value="CBS"/>
    <property type="match status" value="1"/>
</dbReference>
<feature type="compositionally biased region" description="Polar residues" evidence="13">
    <location>
        <begin position="199"/>
        <end position="211"/>
    </location>
</feature>
<dbReference type="InterPro" id="IPR046342">
    <property type="entry name" value="CBS_dom_sf"/>
</dbReference>
<dbReference type="CDD" id="cd04591">
    <property type="entry name" value="CBS_pair_voltage-gated_CLC_euk_bac"/>
    <property type="match status" value="1"/>
</dbReference>
<keyword evidence="3 12" id="KW-0812">Transmembrane</keyword>
<evidence type="ECO:0000256" key="3">
    <source>
        <dbReference type="ARBA" id="ARBA00022692"/>
    </source>
</evidence>
<dbReference type="Pfam" id="PF01764">
    <property type="entry name" value="Lipase_3"/>
    <property type="match status" value="1"/>
</dbReference>
<evidence type="ECO:0000259" key="14">
    <source>
        <dbReference type="PROSITE" id="PS51371"/>
    </source>
</evidence>
<feature type="transmembrane region" description="Helical" evidence="12">
    <location>
        <begin position="1020"/>
        <end position="1044"/>
    </location>
</feature>
<comment type="similarity">
    <text evidence="12">Belongs to the chloride channel (TC 2.A.49) family.</text>
</comment>
<dbReference type="SMART" id="SM00116">
    <property type="entry name" value="CBS"/>
    <property type="match status" value="2"/>
</dbReference>
<dbReference type="Gene3D" id="1.10.3080.10">
    <property type="entry name" value="Clc chloride channel"/>
    <property type="match status" value="2"/>
</dbReference>
<dbReference type="SUPFAM" id="SSF54631">
    <property type="entry name" value="CBS-domain pair"/>
    <property type="match status" value="1"/>
</dbReference>
<evidence type="ECO:0000256" key="12">
    <source>
        <dbReference type="RuleBase" id="RU361221"/>
    </source>
</evidence>
<evidence type="ECO:0000256" key="10">
    <source>
        <dbReference type="ARBA" id="ARBA00049043"/>
    </source>
</evidence>
<keyword evidence="7 11" id="KW-0129">CBS domain</keyword>
<dbReference type="CDD" id="cd01036">
    <property type="entry name" value="ClC_euk"/>
    <property type="match status" value="1"/>
</dbReference>
<gene>
    <name evidence="15" type="ORF">CGC20_35055</name>
</gene>
<keyword evidence="6 12" id="KW-0406">Ion transport</keyword>
<feature type="transmembrane region" description="Helical" evidence="12">
    <location>
        <begin position="930"/>
        <end position="951"/>
    </location>
</feature>
<protein>
    <recommendedName>
        <fullName evidence="12">Chloride channel protein</fullName>
    </recommendedName>
</protein>
<dbReference type="InterPro" id="IPR029058">
    <property type="entry name" value="AB_hydrolase_fold"/>
</dbReference>
<evidence type="ECO:0000256" key="2">
    <source>
        <dbReference type="ARBA" id="ARBA00022448"/>
    </source>
</evidence>
<evidence type="ECO:0000256" key="9">
    <source>
        <dbReference type="ARBA" id="ARBA00023214"/>
    </source>
</evidence>
<dbReference type="GO" id="GO:0005254">
    <property type="term" value="F:chloride channel activity"/>
    <property type="evidence" value="ECO:0007669"/>
    <property type="project" value="UniProtKB-UniRule"/>
</dbReference>
<dbReference type="VEuPathDB" id="TriTrypDB:LDHU3_32.4510"/>
<dbReference type="Gene3D" id="3.10.580.10">
    <property type="entry name" value="CBS-domain"/>
    <property type="match status" value="1"/>
</dbReference>
<dbReference type="InterPro" id="IPR014743">
    <property type="entry name" value="Cl-channel_core"/>
</dbReference>
<feature type="region of interest" description="Disordered" evidence="13">
    <location>
        <begin position="180"/>
        <end position="233"/>
    </location>
</feature>
<dbReference type="VEuPathDB" id="TriTrypDB:LdBPK_323560.1"/>
<dbReference type="PANTHER" id="PTHR11689">
    <property type="entry name" value="CHLORIDE CHANNEL PROTEIN CLC FAMILY MEMBER"/>
    <property type="match status" value="1"/>
</dbReference>
<organism evidence="15 16">
    <name type="scientific">Leishmania donovani</name>
    <dbReference type="NCBI Taxonomy" id="5661"/>
    <lineage>
        <taxon>Eukaryota</taxon>
        <taxon>Discoba</taxon>
        <taxon>Euglenozoa</taxon>
        <taxon>Kinetoplastea</taxon>
        <taxon>Metakinetoplastina</taxon>
        <taxon>Trypanosomatida</taxon>
        <taxon>Trypanosomatidae</taxon>
        <taxon>Leishmaniinae</taxon>
        <taxon>Leishmania</taxon>
    </lineage>
</organism>
<evidence type="ECO:0000256" key="13">
    <source>
        <dbReference type="SAM" id="MobiDB-lite"/>
    </source>
</evidence>
<dbReference type="InterPro" id="IPR051280">
    <property type="entry name" value="Cl-channel/antiporter"/>
</dbReference>
<feature type="transmembrane region" description="Helical" evidence="12">
    <location>
        <begin position="1352"/>
        <end position="1378"/>
    </location>
</feature>
<comment type="subcellular location">
    <subcellularLocation>
        <location evidence="1 12">Membrane</location>
        <topology evidence="1 12">Multi-pass membrane protein</topology>
    </subcellularLocation>
</comment>
<dbReference type="VEuPathDB" id="TriTrypDB:LdCL_320041500"/>
<evidence type="ECO:0000313" key="16">
    <source>
        <dbReference type="Proteomes" id="UP000318821"/>
    </source>
</evidence>
<feature type="transmembrane region" description="Helical" evidence="12">
    <location>
        <begin position="1173"/>
        <end position="1196"/>
    </location>
</feature>
<feature type="transmembrane region" description="Helical" evidence="12">
    <location>
        <begin position="1317"/>
        <end position="1340"/>
    </location>
</feature>
<evidence type="ECO:0000256" key="8">
    <source>
        <dbReference type="ARBA" id="ARBA00023136"/>
    </source>
</evidence>
<comment type="catalytic activity">
    <reaction evidence="10">
        <text>L-homoserine + acetyl-CoA = O-acetyl-L-homoserine + CoA</text>
        <dbReference type="Rhea" id="RHEA:13701"/>
        <dbReference type="ChEBI" id="CHEBI:57287"/>
        <dbReference type="ChEBI" id="CHEBI:57288"/>
        <dbReference type="ChEBI" id="CHEBI:57476"/>
        <dbReference type="ChEBI" id="CHEBI:57716"/>
        <dbReference type="EC" id="2.3.1.31"/>
    </reaction>
</comment>
<accession>A0A504XEI6</accession>
<evidence type="ECO:0000256" key="11">
    <source>
        <dbReference type="PROSITE-ProRule" id="PRU00703"/>
    </source>
</evidence>
<keyword evidence="2 12" id="KW-0813">Transport</keyword>
<dbReference type="PRINTS" id="PR00762">
    <property type="entry name" value="CLCHANNEL"/>
</dbReference>
<dbReference type="EMBL" id="RHLD01000003">
    <property type="protein sequence ID" value="TPP47356.1"/>
    <property type="molecule type" value="Genomic_DNA"/>
</dbReference>
<dbReference type="Gene3D" id="3.40.50.1820">
    <property type="entry name" value="alpha/beta hydrolase"/>
    <property type="match status" value="1"/>
</dbReference>
<dbReference type="InterPro" id="IPR000644">
    <property type="entry name" value="CBS_dom"/>
</dbReference>
<evidence type="ECO:0000256" key="4">
    <source>
        <dbReference type="ARBA" id="ARBA00022737"/>
    </source>
</evidence>
<dbReference type="SUPFAM" id="SSF81340">
    <property type="entry name" value="Clc chloride channel"/>
    <property type="match status" value="1"/>
</dbReference>
<sequence>MLRHLRMAPATKRPPRLEGQLFGMIQEWCRPLYRYRIPHISTPRDRVCTCAYPLYTLRSSRRSLYDEPTVYASAHEAIYVTGAGAPSTSDAPASSWTLSGCSSPVYTSTTTTAKGGAAALSFLSSLGRLPSLRARWAVRRRGSRQAAVPPTTPLAPPPQSSEACYRCNICDGLQGHAEASDGALTNSSGSTDTGAASTEHATTMATTSSAEWNEEDEGEATTGIAAASPDSSADERYGYTISTGIANTAMEGAKVAELRHLDPFHVEVFGRPSWSALTKRIAREVQAQLTRCGLRKRDVSRYATQAALNSEMSRQTYKLWVRRGSRRIRERQLQLATPAGATGSPSPKSQLTVAPSEQVIIKGKLDTLHTACYLARYAMAAYGLPFELNYFSSLRELSKLMAEPHRRYVCANSEEQLESMRRMLQGEEPNALLECVASRYSLRVGQSCWALFLDHATNRVVLTFRGSLTPADIVVDVTEGYANVVLERAPVDGAAAATGMDTSQRLCTAIPLGFYESVVEAGAQLLPLLRTIHSQYSTYQLCITGHSLGGVQASLFHLLYCGPWRAALHSSTTLLRRAKALTCPSSLPSARPPSSAAIASADTATTTASTAAHVPFTKTVTCTFGAAPVVERRVAPLLNAWLHEEEQHSGSRLVAFSNGMDVVSRLQLRSLQDAFLQQYARPTEESLSSGDGAAVDDTGPAVAGVSDQSVPLLAIPGSLYNMTSGTRRRHLLAVPLTATAVREQVVLIPEAALHHYPSLYLRSLNELLRRYRVKWQSICDDATTIPTATATAAAAHAGALNEPTVGIGVGAPFPAAAQPLPSASPPSAAYGNAGTSGTFDTPSATLRRREADAATAAWFHELVKEVEEAGDAEVNRARAPLFEKAHRPHVFTAEERRRMDCYESIDYAEGQSLVHRVSTTRQSSTDAKGWLRLLMFVLIGLAVGGWSLLVFQTLDYLAEVKLDAVQGVVRSRNSTYPPFNASRICMSALCNSGHEDGGDDGKAAVVLRTLSWSALLHGGVLYTMWGVLMALLSSLCCLVMPSAAGSGIPDVMAYLNGVMFPRIFNIRNLVVKTLSCILAVSAGLPVGTEGPMIHMGSLIGAGLPTGRSRSLGCSATSVFDLFRNPRDQRDFISAGAACGLTSAFSSPLGGMLFASIAMFYIDTVPENTVSLYTYTFIPTVMVAVLSGLLAVAYTVSSIRFSRWRSRCLFPTTLYRVLEPCVFASLFSTACYVLPLFTPCVPTPPHVREKKEALNVELFTAFCAQPETTHHPLATLTMTSPYNLLRLLFSRRSAGLFPAWSLLLHLAIYVVGSSYAGGMFISCGTVIPSLLIGAVEGRLIGVLFQRPVWADEGVVALIGAAAYFAGISRLTFALVVVMMELTADVSHITCLMLGILVAKSIADKCCHSFYHASLEVKAVPFLEAQTSMHLLDTYTARDIMTSPVTVLETMDTVLHVVEALTMTRHNAFPVVRVGKADQAYEGMITRAQLQLLLWVVYLREVGDASEVLVDEEGDDDGEANVGDGAADARSGMASKQVDAEGFLQSHVTAAELKRVHEFLFWNRLPSVPMMEHLPLSAIRSYIDLRPYVDNSAPYVQQGVCVSRAYYTFRHLGLRHLPVLDRTQRVVGILTRVSFVGDRLMEKVGTQPDEGFVDTDWRG</sequence>